<dbReference type="KEGG" id="sgrg:L0C25_17810"/>
<dbReference type="EMBL" id="CP094970">
    <property type="protein sequence ID" value="UYM04374.1"/>
    <property type="molecule type" value="Genomic_DNA"/>
</dbReference>
<dbReference type="RefSeq" id="WP_271633072.1">
    <property type="nucleotide sequence ID" value="NZ_CP094970.1"/>
</dbReference>
<keyword evidence="1" id="KW-0472">Membrane</keyword>
<name>A0AA46TFH2_9ACTN</name>
<accession>A0AA46TFH2</accession>
<feature type="transmembrane region" description="Helical" evidence="1">
    <location>
        <begin position="42"/>
        <end position="62"/>
    </location>
</feature>
<dbReference type="AlphaFoldDB" id="A0AA46TFH2"/>
<sequence length="195" mass="20535">MGPVEINGLPAHVLLVHLTIVLIPAAAACVVLSAWWPRARRWLGVLTPLACLAALAMVPITTNAGEWLEERLGGEAPLIERHEELGKLMLWWAIALAVVGVVQWAWHRWYARGSAGARVDRQNELVGARASSGPGGDQVEFGNGAGRTSAAGRATIVGVVIGLIATAVAVGSVVHLVRVGESGSRAVWEGSYSTE</sequence>
<keyword evidence="3" id="KW-1185">Reference proteome</keyword>
<gene>
    <name evidence="2" type="ORF">L0C25_17810</name>
</gene>
<evidence type="ECO:0000313" key="2">
    <source>
        <dbReference type="EMBL" id="UYM04374.1"/>
    </source>
</evidence>
<keyword evidence="1" id="KW-1133">Transmembrane helix</keyword>
<evidence type="ECO:0000313" key="3">
    <source>
        <dbReference type="Proteomes" id="UP001164390"/>
    </source>
</evidence>
<organism evidence="2 3">
    <name type="scientific">Solicola gregarius</name>
    <dbReference type="NCBI Taxonomy" id="2908642"/>
    <lineage>
        <taxon>Bacteria</taxon>
        <taxon>Bacillati</taxon>
        <taxon>Actinomycetota</taxon>
        <taxon>Actinomycetes</taxon>
        <taxon>Propionibacteriales</taxon>
        <taxon>Nocardioidaceae</taxon>
        <taxon>Solicola</taxon>
    </lineage>
</organism>
<keyword evidence="1" id="KW-0812">Transmembrane</keyword>
<reference evidence="2" key="1">
    <citation type="submission" date="2022-01" db="EMBL/GenBank/DDBJ databases">
        <title>Nocardioidaceae gen. sp. A5X3R13.</title>
        <authorList>
            <person name="Lopez Marin M.A."/>
            <person name="Uhlik O."/>
        </authorList>
    </citation>
    <scope>NUCLEOTIDE SEQUENCE</scope>
    <source>
        <strain evidence="2">A5X3R13</strain>
    </source>
</reference>
<proteinExistence type="predicted"/>
<evidence type="ECO:0000256" key="1">
    <source>
        <dbReference type="SAM" id="Phobius"/>
    </source>
</evidence>
<feature type="transmembrane region" description="Helical" evidence="1">
    <location>
        <begin position="88"/>
        <end position="106"/>
    </location>
</feature>
<feature type="transmembrane region" description="Helical" evidence="1">
    <location>
        <begin position="12"/>
        <end position="35"/>
    </location>
</feature>
<dbReference type="Proteomes" id="UP001164390">
    <property type="component" value="Chromosome"/>
</dbReference>
<protein>
    <submittedName>
        <fullName evidence="2">Uncharacterized protein</fullName>
    </submittedName>
</protein>
<feature type="transmembrane region" description="Helical" evidence="1">
    <location>
        <begin position="156"/>
        <end position="177"/>
    </location>
</feature>